<sequence>MANFINDVTPQNITVPVKEIKDKAKLVPVFLKSKGLVKQHIDSFDHFINVGIKKIMKANEKIVSDVDPSFYVKYLDINVGQPIITEAYQIVRSTTPHECRLRDMTYSAPITVTFEYIKSQQRVIKKEVNIGKMPIMLRSSKCRLHGQTPFELARMNECPLDPGGYFVVNGTEKVILMQEQLSKNRMIVEKDNKGAITCQITSSTSEKKTRTNIITKKGKFYMSHNSFSEDIPICIIFKAMGFESDQYIVQMIGVDDETLRKLYPCIEECRKASIFTQNQALNYIGTKLKIRKMWNSSQKKSPIDEAMELLATTILAHIPVKEFNFKTKAVYLATVIKRMIKAEKDSGLLDDRDYYGNKRLELAGSLLALLFEDVFKRFNAEWKWTIDKILPKLKAKPFDASLQIKPDLITNALANAISTGNWSVKRFRMERIGVTQVLSRLSYISALGMMTRVDSQFEKSRKVSGPRSLQASQWGMLCPCDTPEGEGCGLVKNLALMTHVTTDLEEEHFIELAYNLGVQKFDLLCGLELHEPNVYLVFVNGNLIGIKRGYKSFVKMFRKLRRHGYIHEFISIAPHHTHRCIYIATDGGRLCRPYIIVKKGKPKVTEKHIQELDYKIRLFRDFLKDGLVEFLDVNEENDSVIAVYEKDIKPNTTHLEIEPYTLLGVCAGLIPYPNHNQSPRNTYQCAMGKQAMGTIGYNQKNRMDTLMYNLVYPQRPIVKTRTLDLINFDKLPAGQNAIVAVMSYSGYDIEDAIVLNKASLDRGFGRCLVYRTNKTVVKRYANQITDKVQGPKVDAETRKPIWKHMALDNDGMAAPGVKVENFQVLVNKAMPSVTNVIPTEVERLQSQEQAFKDVPVVYKGILPSYVEKVIICSNNDEVPLIKLLMRQTRRPEVGDKFSSRHGQKGVVGLIAEQEDMPFSHQGIIPDLIMNPHGFPSRMTVGKMIELLAGKSGVLTGQLKYATAFGGDKVRDIAEDLIKCGFNYEGKDCMTSGITGEPLEAYIFFGPIYYQKLKHMVVDKIHARARGPRTTLTRQPTEGRSRDGGLRLGEMERDCLIGHGTSMLLLERLMLSSDAFNVDVCGKCGLMGYSNWCHFCKSSSNIASIRLPYACKLLFQELQSMNVIPRLKLAKYFE</sequence>
<comment type="subcellular location">
    <subcellularLocation>
        <location evidence="1">Nucleus</location>
    </subcellularLocation>
</comment>
<reference evidence="22 23" key="1">
    <citation type="submission" date="2021-06" db="EMBL/GenBank/DDBJ databases">
        <title>Caerostris darwini draft genome.</title>
        <authorList>
            <person name="Kono N."/>
            <person name="Arakawa K."/>
        </authorList>
    </citation>
    <scope>NUCLEOTIDE SEQUENCE [LARGE SCALE GENOMIC DNA]</scope>
</reference>
<accession>A0AAV4TR65</accession>
<dbReference type="Gene3D" id="3.90.1070.20">
    <property type="match status" value="1"/>
</dbReference>
<dbReference type="InterPro" id="IPR014724">
    <property type="entry name" value="RNA_pol_RPB2_OB-fold"/>
</dbReference>
<evidence type="ECO:0000256" key="10">
    <source>
        <dbReference type="ARBA" id="ARBA00023163"/>
    </source>
</evidence>
<evidence type="ECO:0000256" key="6">
    <source>
        <dbReference type="ARBA" id="ARBA00022695"/>
    </source>
</evidence>
<dbReference type="Pfam" id="PF04560">
    <property type="entry name" value="RNA_pol_Rpb2_7"/>
    <property type="match status" value="1"/>
</dbReference>
<dbReference type="FunFam" id="2.40.270.10:FF:000006">
    <property type="entry name" value="DNA-directed RNA polymerase subunit beta"/>
    <property type="match status" value="1"/>
</dbReference>
<dbReference type="NCBIfam" id="NF007175">
    <property type="entry name" value="PRK09606.1"/>
    <property type="match status" value="1"/>
</dbReference>
<feature type="domain" description="RNA polymerase Rpb2" evidence="19">
    <location>
        <begin position="436"/>
        <end position="500"/>
    </location>
</feature>
<evidence type="ECO:0000256" key="1">
    <source>
        <dbReference type="ARBA" id="ARBA00004123"/>
    </source>
</evidence>
<dbReference type="SUPFAM" id="SSF64484">
    <property type="entry name" value="beta and beta-prime subunits of DNA dependent RNA-polymerase"/>
    <property type="match status" value="1"/>
</dbReference>
<dbReference type="GO" id="GO:0006383">
    <property type="term" value="P:transcription by RNA polymerase III"/>
    <property type="evidence" value="ECO:0007669"/>
    <property type="project" value="UniProtKB-ARBA"/>
</dbReference>
<proteinExistence type="inferred from homology"/>
<evidence type="ECO:0000256" key="13">
    <source>
        <dbReference type="RuleBase" id="RU000434"/>
    </source>
</evidence>
<keyword evidence="11" id="KW-0539">Nucleus</keyword>
<feature type="domain" description="RNA polymerase Rpb2" evidence="16">
    <location>
        <begin position="1043"/>
        <end position="1127"/>
    </location>
</feature>
<dbReference type="Pfam" id="PF04567">
    <property type="entry name" value="RNA_pol_Rpb2_5"/>
    <property type="match status" value="1"/>
</dbReference>
<evidence type="ECO:0000259" key="16">
    <source>
        <dbReference type="Pfam" id="PF04560"/>
    </source>
</evidence>
<dbReference type="FunFam" id="2.40.270.10:FF:000011">
    <property type="entry name" value="DNA-directed RNA polymerase subunit beta"/>
    <property type="match status" value="1"/>
</dbReference>
<keyword evidence="9" id="KW-0862">Zinc</keyword>
<dbReference type="InterPro" id="IPR007647">
    <property type="entry name" value="RNA_pol_Rpb2_5"/>
</dbReference>
<dbReference type="FunFam" id="3.90.1100.10:FF:000021">
    <property type="entry name" value="DNA-directed RNA polymerase subunit beta"/>
    <property type="match status" value="1"/>
</dbReference>
<dbReference type="InterPro" id="IPR007646">
    <property type="entry name" value="RNA_pol_Rpb2_4"/>
</dbReference>
<feature type="domain" description="RNA polymerase Rpb2" evidence="21">
    <location>
        <begin position="619"/>
        <end position="651"/>
    </location>
</feature>
<dbReference type="InterPro" id="IPR007644">
    <property type="entry name" value="RNA_pol_bsu_protrusion"/>
</dbReference>
<dbReference type="PANTHER" id="PTHR20856">
    <property type="entry name" value="DNA-DIRECTED RNA POLYMERASE I SUBUNIT 2"/>
    <property type="match status" value="1"/>
</dbReference>
<dbReference type="FunFam" id="3.90.1070.20:FF:000002">
    <property type="entry name" value="DNA-directed RNA polymerase subunit beta"/>
    <property type="match status" value="1"/>
</dbReference>
<gene>
    <name evidence="22" type="primary">Polr3b</name>
    <name evidence="22" type="ORF">CDAR_301601</name>
</gene>
<dbReference type="CDD" id="cd00653">
    <property type="entry name" value="RNA_pol_B_RPB2"/>
    <property type="match status" value="1"/>
</dbReference>
<evidence type="ECO:0000256" key="3">
    <source>
        <dbReference type="ARBA" id="ARBA00011206"/>
    </source>
</evidence>
<dbReference type="Gene3D" id="2.40.270.10">
    <property type="entry name" value="DNA-directed RNA polymerase, subunit 2, domain 6"/>
    <property type="match status" value="1"/>
</dbReference>
<dbReference type="Gene3D" id="2.40.50.150">
    <property type="match status" value="1"/>
</dbReference>
<feature type="domain" description="RNA polymerase Rpb2" evidence="17">
    <location>
        <begin position="183"/>
        <end position="361"/>
    </location>
</feature>
<comment type="similarity">
    <text evidence="2 13">Belongs to the RNA polymerase beta chain family.</text>
</comment>
<comment type="catalytic activity">
    <reaction evidence="12 14">
        <text>RNA(n) + a ribonucleoside 5'-triphosphate = RNA(n+1) + diphosphate</text>
        <dbReference type="Rhea" id="RHEA:21248"/>
        <dbReference type="Rhea" id="RHEA-COMP:14527"/>
        <dbReference type="Rhea" id="RHEA-COMP:17342"/>
        <dbReference type="ChEBI" id="CHEBI:33019"/>
        <dbReference type="ChEBI" id="CHEBI:61557"/>
        <dbReference type="ChEBI" id="CHEBI:140395"/>
        <dbReference type="EC" id="2.7.7.6"/>
    </reaction>
</comment>
<evidence type="ECO:0000256" key="7">
    <source>
        <dbReference type="ARBA" id="ARBA00022723"/>
    </source>
</evidence>
<keyword evidence="6 14" id="KW-0548">Nucleotidyltransferase</keyword>
<dbReference type="GO" id="GO:0032549">
    <property type="term" value="F:ribonucleoside binding"/>
    <property type="evidence" value="ECO:0007669"/>
    <property type="project" value="InterPro"/>
</dbReference>
<dbReference type="InterPro" id="IPR007641">
    <property type="entry name" value="RNA_pol_Rpb2_7"/>
</dbReference>
<evidence type="ECO:0000313" key="23">
    <source>
        <dbReference type="Proteomes" id="UP001054837"/>
    </source>
</evidence>
<dbReference type="Proteomes" id="UP001054837">
    <property type="component" value="Unassembled WGS sequence"/>
</dbReference>
<dbReference type="PROSITE" id="PS01166">
    <property type="entry name" value="RNA_POL_BETA"/>
    <property type="match status" value="1"/>
</dbReference>
<dbReference type="GO" id="GO:0000428">
    <property type="term" value="C:DNA-directed RNA polymerase complex"/>
    <property type="evidence" value="ECO:0007669"/>
    <property type="project" value="UniProtKB-KW"/>
</dbReference>
<dbReference type="FunFam" id="3.90.1110.10:FF:000006">
    <property type="entry name" value="DNA-directed RNA polymerase subunit beta"/>
    <property type="match status" value="1"/>
</dbReference>
<dbReference type="GO" id="GO:0008270">
    <property type="term" value="F:zinc ion binding"/>
    <property type="evidence" value="ECO:0007669"/>
    <property type="project" value="UniProtKB-KW"/>
</dbReference>
<dbReference type="InterPro" id="IPR037034">
    <property type="entry name" value="RNA_pol_Rpb2_2_sf"/>
</dbReference>
<evidence type="ECO:0000259" key="21">
    <source>
        <dbReference type="Pfam" id="PF04567"/>
    </source>
</evidence>
<dbReference type="Gene3D" id="3.90.1800.10">
    <property type="entry name" value="RNA polymerase alpha subunit dimerisation domain"/>
    <property type="match status" value="1"/>
</dbReference>
<dbReference type="InterPro" id="IPR037033">
    <property type="entry name" value="DNA-dir_RNAP_su2_hyb_sf"/>
</dbReference>
<evidence type="ECO:0000313" key="22">
    <source>
        <dbReference type="EMBL" id="GIY47906.1"/>
    </source>
</evidence>
<keyword evidence="4 14" id="KW-0240">DNA-directed RNA polymerase</keyword>
<dbReference type="InterPro" id="IPR007645">
    <property type="entry name" value="RNA_pol_Rpb2_3"/>
</dbReference>
<name>A0AAV4TR65_9ARAC</name>
<keyword evidence="23" id="KW-1185">Reference proteome</keyword>
<evidence type="ECO:0000256" key="11">
    <source>
        <dbReference type="ARBA" id="ARBA00023242"/>
    </source>
</evidence>
<protein>
    <recommendedName>
        <fullName evidence="14">DNA-directed RNA polymerase subunit beta</fullName>
        <ecNumber evidence="14">2.7.7.6</ecNumber>
    </recommendedName>
</protein>
<dbReference type="GO" id="GO:0003899">
    <property type="term" value="F:DNA-directed RNA polymerase activity"/>
    <property type="evidence" value="ECO:0007669"/>
    <property type="project" value="UniProtKB-EC"/>
</dbReference>
<evidence type="ECO:0000256" key="14">
    <source>
        <dbReference type="RuleBase" id="RU363031"/>
    </source>
</evidence>
<evidence type="ECO:0000256" key="4">
    <source>
        <dbReference type="ARBA" id="ARBA00022478"/>
    </source>
</evidence>
<feature type="domain" description="RNA polymerase beta subunit protrusion" evidence="18">
    <location>
        <begin position="35"/>
        <end position="410"/>
    </location>
</feature>
<dbReference type="Pfam" id="PF04561">
    <property type="entry name" value="RNA_pol_Rpb2_2"/>
    <property type="match status" value="1"/>
</dbReference>
<keyword evidence="7" id="KW-0479">Metal-binding</keyword>
<dbReference type="InterPro" id="IPR007121">
    <property type="entry name" value="RNA_pol_bsu_CS"/>
</dbReference>
<dbReference type="Pfam" id="PF04565">
    <property type="entry name" value="RNA_pol_Rpb2_3"/>
    <property type="match status" value="1"/>
</dbReference>
<dbReference type="InterPro" id="IPR015712">
    <property type="entry name" value="DNA-dir_RNA_pol_su2"/>
</dbReference>
<dbReference type="Pfam" id="PF04563">
    <property type="entry name" value="RNA_pol_Rpb2_1"/>
    <property type="match status" value="1"/>
</dbReference>
<evidence type="ECO:0000256" key="2">
    <source>
        <dbReference type="ARBA" id="ARBA00006835"/>
    </source>
</evidence>
<dbReference type="InterPro" id="IPR007642">
    <property type="entry name" value="RNA_pol_Rpb2_2"/>
</dbReference>
<dbReference type="AlphaFoldDB" id="A0AAV4TR65"/>
<dbReference type="FunFam" id="3.90.1100.10:FF:000006">
    <property type="entry name" value="DNA-directed RNA polymerase subunit beta"/>
    <property type="match status" value="1"/>
</dbReference>
<dbReference type="GO" id="GO:0003677">
    <property type="term" value="F:DNA binding"/>
    <property type="evidence" value="ECO:0007669"/>
    <property type="project" value="InterPro"/>
</dbReference>
<evidence type="ECO:0000259" key="19">
    <source>
        <dbReference type="Pfam" id="PF04565"/>
    </source>
</evidence>
<evidence type="ECO:0000259" key="20">
    <source>
        <dbReference type="Pfam" id="PF04566"/>
    </source>
</evidence>
<dbReference type="InterPro" id="IPR007120">
    <property type="entry name" value="DNA-dir_RNAP_su2_dom"/>
</dbReference>
<keyword evidence="8" id="KW-0863">Zinc-finger</keyword>
<evidence type="ECO:0000259" key="15">
    <source>
        <dbReference type="Pfam" id="PF00562"/>
    </source>
</evidence>
<dbReference type="Gene3D" id="3.90.1110.10">
    <property type="entry name" value="RNA polymerase Rpb2, domain 2"/>
    <property type="match status" value="1"/>
</dbReference>
<dbReference type="Pfam" id="PF00562">
    <property type="entry name" value="RNA_pol_Rpb2_6"/>
    <property type="match status" value="1"/>
</dbReference>
<dbReference type="GO" id="GO:0005634">
    <property type="term" value="C:nucleus"/>
    <property type="evidence" value="ECO:0007669"/>
    <property type="project" value="UniProtKB-SubCell"/>
</dbReference>
<comment type="caution">
    <text evidence="22">The sequence shown here is derived from an EMBL/GenBank/DDBJ whole genome shotgun (WGS) entry which is preliminary data.</text>
</comment>
<dbReference type="EMBL" id="BPLQ01010029">
    <property type="protein sequence ID" value="GIY47906.1"/>
    <property type="molecule type" value="Genomic_DNA"/>
</dbReference>
<dbReference type="EC" id="2.7.7.6" evidence="14"/>
<evidence type="ECO:0000256" key="12">
    <source>
        <dbReference type="ARBA" id="ARBA00048552"/>
    </source>
</evidence>
<feature type="domain" description="DNA-directed RNA polymerase subunit 2 hybrid-binding" evidence="15">
    <location>
        <begin position="666"/>
        <end position="1041"/>
    </location>
</feature>
<keyword evidence="5 14" id="KW-0808">Transferase</keyword>
<comment type="subunit">
    <text evidence="3">Component of the RNA polymerase III (Pol III) complex consisting of 17 subunits.</text>
</comment>
<organism evidence="22 23">
    <name type="scientific">Caerostris darwini</name>
    <dbReference type="NCBI Taxonomy" id="1538125"/>
    <lineage>
        <taxon>Eukaryota</taxon>
        <taxon>Metazoa</taxon>
        <taxon>Ecdysozoa</taxon>
        <taxon>Arthropoda</taxon>
        <taxon>Chelicerata</taxon>
        <taxon>Arachnida</taxon>
        <taxon>Araneae</taxon>
        <taxon>Araneomorphae</taxon>
        <taxon>Entelegynae</taxon>
        <taxon>Araneoidea</taxon>
        <taxon>Araneidae</taxon>
        <taxon>Caerostris</taxon>
    </lineage>
</organism>
<keyword evidence="10 14" id="KW-0804">Transcription</keyword>
<dbReference type="FunFam" id="3.90.1800.10:FF:000003">
    <property type="entry name" value="DNA-directed RNA polymerase subunit beta"/>
    <property type="match status" value="1"/>
</dbReference>
<evidence type="ECO:0000259" key="17">
    <source>
        <dbReference type="Pfam" id="PF04561"/>
    </source>
</evidence>
<feature type="domain" description="RNA polymerase Rpb2" evidence="20">
    <location>
        <begin position="537"/>
        <end position="598"/>
    </location>
</feature>
<evidence type="ECO:0000256" key="8">
    <source>
        <dbReference type="ARBA" id="ARBA00022771"/>
    </source>
</evidence>
<evidence type="ECO:0000256" key="5">
    <source>
        <dbReference type="ARBA" id="ARBA00022679"/>
    </source>
</evidence>
<comment type="function">
    <text evidence="14">DNA-dependent RNA polymerase catalyzes the transcription of DNA into RNA using the four ribonucleoside triphosphates as substrates.</text>
</comment>
<dbReference type="Pfam" id="PF04566">
    <property type="entry name" value="RNA_pol_Rpb2_4"/>
    <property type="match status" value="1"/>
</dbReference>
<dbReference type="Gene3D" id="3.90.1100.10">
    <property type="match status" value="1"/>
</dbReference>
<evidence type="ECO:0000256" key="9">
    <source>
        <dbReference type="ARBA" id="ARBA00022833"/>
    </source>
</evidence>
<evidence type="ECO:0000259" key="18">
    <source>
        <dbReference type="Pfam" id="PF04563"/>
    </source>
</evidence>